<dbReference type="EMBL" id="JBBMFD010000001">
    <property type="protein sequence ID" value="MEQ2439481.1"/>
    <property type="molecule type" value="Genomic_DNA"/>
</dbReference>
<dbReference type="PRINTS" id="PR01853">
    <property type="entry name" value="YAJCTRNLCASE"/>
</dbReference>
<comment type="caution">
    <text evidence="11">The sequence shown here is derived from an EMBL/GenBank/DDBJ whole genome shotgun (WGS) entry which is preliminary data.</text>
</comment>
<evidence type="ECO:0000256" key="4">
    <source>
        <dbReference type="ARBA" id="ARBA00022475"/>
    </source>
</evidence>
<dbReference type="RefSeq" id="WP_349217739.1">
    <property type="nucleotide sequence ID" value="NZ_JBBMFD010000001.1"/>
</dbReference>
<sequence length="110" mass="12215">MVEQGLQLLDANAAAGANGTMTMILQFGLIALMIVVMYFILIRPQRKKQKEEAKMRDNLQVGDEIVTIGGIVGKVVSMKEDSLLIETGADRDKVRIMKWAVQTNNTVHDK</sequence>
<keyword evidence="5 10" id="KW-0812">Transmembrane</keyword>
<evidence type="ECO:0000256" key="8">
    <source>
        <dbReference type="ARBA" id="ARBA00023010"/>
    </source>
</evidence>
<dbReference type="Proteomes" id="UP001489509">
    <property type="component" value="Unassembled WGS sequence"/>
</dbReference>
<dbReference type="PANTHER" id="PTHR33909:SF1">
    <property type="entry name" value="SEC TRANSLOCON ACCESSORY COMPLEX SUBUNIT YAJC"/>
    <property type="match status" value="1"/>
</dbReference>
<evidence type="ECO:0000256" key="7">
    <source>
        <dbReference type="ARBA" id="ARBA00022989"/>
    </source>
</evidence>
<keyword evidence="3" id="KW-0813">Transport</keyword>
<dbReference type="SMART" id="SM01323">
    <property type="entry name" value="YajC"/>
    <property type="match status" value="1"/>
</dbReference>
<evidence type="ECO:0000256" key="3">
    <source>
        <dbReference type="ARBA" id="ARBA00022448"/>
    </source>
</evidence>
<evidence type="ECO:0000313" key="11">
    <source>
        <dbReference type="EMBL" id="MEQ2439481.1"/>
    </source>
</evidence>
<comment type="subcellular location">
    <subcellularLocation>
        <location evidence="1">Cell membrane</location>
        <topology evidence="1">Single-pass membrane protein</topology>
    </subcellularLocation>
</comment>
<accession>A0ABV1DYU3</accession>
<evidence type="ECO:0000313" key="12">
    <source>
        <dbReference type="Proteomes" id="UP001489509"/>
    </source>
</evidence>
<comment type="similarity">
    <text evidence="2">Belongs to the YajC family.</text>
</comment>
<reference evidence="11 12" key="1">
    <citation type="submission" date="2024-03" db="EMBL/GenBank/DDBJ databases">
        <title>Human intestinal bacterial collection.</title>
        <authorList>
            <person name="Pauvert C."/>
            <person name="Hitch T.C.A."/>
            <person name="Clavel T."/>
        </authorList>
    </citation>
    <scope>NUCLEOTIDE SEQUENCE [LARGE SCALE GENOMIC DNA]</scope>
    <source>
        <strain evidence="11 12">CLA-JM-H44</strain>
    </source>
</reference>
<evidence type="ECO:0000256" key="6">
    <source>
        <dbReference type="ARBA" id="ARBA00022927"/>
    </source>
</evidence>
<keyword evidence="6" id="KW-0653">Protein transport</keyword>
<dbReference type="Pfam" id="PF02699">
    <property type="entry name" value="YajC"/>
    <property type="match status" value="1"/>
</dbReference>
<keyword evidence="4" id="KW-1003">Cell membrane</keyword>
<evidence type="ECO:0000256" key="10">
    <source>
        <dbReference type="SAM" id="Phobius"/>
    </source>
</evidence>
<organism evidence="11 12">
    <name type="scientific">Solibaculum intestinale</name>
    <dbReference type="NCBI Taxonomy" id="3133165"/>
    <lineage>
        <taxon>Bacteria</taxon>
        <taxon>Bacillati</taxon>
        <taxon>Bacillota</taxon>
        <taxon>Clostridia</taxon>
        <taxon>Eubacteriales</taxon>
        <taxon>Oscillospiraceae</taxon>
        <taxon>Solibaculum</taxon>
    </lineage>
</organism>
<name>A0ABV1DYU3_9FIRM</name>
<evidence type="ECO:0000256" key="5">
    <source>
        <dbReference type="ARBA" id="ARBA00022692"/>
    </source>
</evidence>
<proteinExistence type="inferred from homology"/>
<dbReference type="InterPro" id="IPR003849">
    <property type="entry name" value="Preprotein_translocase_YajC"/>
</dbReference>
<keyword evidence="7 10" id="KW-1133">Transmembrane helix</keyword>
<feature type="transmembrane region" description="Helical" evidence="10">
    <location>
        <begin position="20"/>
        <end position="41"/>
    </location>
</feature>
<dbReference type="NCBIfam" id="TIGR00739">
    <property type="entry name" value="yajC"/>
    <property type="match status" value="1"/>
</dbReference>
<protein>
    <submittedName>
        <fullName evidence="11">Preprotein translocase subunit YajC</fullName>
    </submittedName>
</protein>
<evidence type="ECO:0000256" key="2">
    <source>
        <dbReference type="ARBA" id="ARBA00006742"/>
    </source>
</evidence>
<gene>
    <name evidence="11" type="primary">yajC</name>
    <name evidence="11" type="ORF">WMO26_01415</name>
</gene>
<evidence type="ECO:0000256" key="1">
    <source>
        <dbReference type="ARBA" id="ARBA00004162"/>
    </source>
</evidence>
<keyword evidence="9 10" id="KW-0472">Membrane</keyword>
<evidence type="ECO:0000256" key="9">
    <source>
        <dbReference type="ARBA" id="ARBA00023136"/>
    </source>
</evidence>
<keyword evidence="12" id="KW-1185">Reference proteome</keyword>
<dbReference type="PANTHER" id="PTHR33909">
    <property type="entry name" value="SEC TRANSLOCON ACCESSORY COMPLEX SUBUNIT YAJC"/>
    <property type="match status" value="1"/>
</dbReference>
<keyword evidence="8" id="KW-0811">Translocation</keyword>